<accession>A0A1R1PT03</accession>
<comment type="caution">
    <text evidence="2">The sequence shown here is derived from an EMBL/GenBank/DDBJ whole genome shotgun (WGS) entry which is preliminary data.</text>
</comment>
<evidence type="ECO:0000313" key="2">
    <source>
        <dbReference type="EMBL" id="OMH84098.1"/>
    </source>
</evidence>
<dbReference type="AlphaFoldDB" id="A0A1R1PT03"/>
<protein>
    <submittedName>
        <fullName evidence="2">Uncharacterized protein</fullName>
    </submittedName>
</protein>
<sequence>MKLKRSNFGEMGPRARKSNRNTLESYVSDGFEPTVSKHNASYNGVRILDQLENALKPTCISVGFELDNRENGDTDSDPDPECSFLTEYSHSNHNCINYPCATANEITTQSCMGSQSQYTNCDDIAISCSPDRAFKSNAYSQMSTISGYSSTSFPPGVWATELSTFEESPHVGLELDEPFLGTTQESRTDVSDSTAPIRNNTENSCNITEFLQTQHNIHEDTCISNIETPLILDGTLCIEVEEQPDNTDSGNQCNRPSQIKTALSPATSVSLSSNSTIEPCAPGTERKYPQFFLQYTSTIAEKKPDHFISPVFNDTLSPGLKKNLDADTTLSICEKQNLWPYHSQHTDTQFDKVLIGFLEKHINSQEKNCEARRIGSPQKDSGILTAVLPSPKIAQNNSTFNSTKASIPENMNSRKYLDEFVHPDATNTQKPRFTTPRDRIPHYEIFSDFKEADNTSFQPSNVNTSTQELSLIPTCTQRTRSSLSSNTSHVFTPKNAQVRPNICLYSGEIKNAQSLQLSNVIPESPLYEYHNNNTNRETPLCSGFLDGLISPVKPLSNIGVADTTNQCIQTGLTVSSTTSISSINSTPSIVRMTPQPRPGGIVIPETVFFPRASTANSSTITTFTSISRPSNINTTGVLNTASGTPRTSLPKMNFHSATKPLGDRASVLPNDNSQRKHYENVSFLGKRHRSTAEVQKSSHKHLLSSTVDLRYVTPTKRSYMHLNTNPDLNPNSSLNPESVTNHICTDSVHVDSVISVLETPINLL</sequence>
<feature type="region of interest" description="Disordered" evidence="1">
    <location>
        <begin position="640"/>
        <end position="674"/>
    </location>
</feature>
<proteinExistence type="predicted"/>
<name>A0A1R1PT03_ZANCU</name>
<dbReference type="Proteomes" id="UP000188320">
    <property type="component" value="Unassembled WGS sequence"/>
</dbReference>
<reference evidence="3" key="1">
    <citation type="submission" date="2017-01" db="EMBL/GenBank/DDBJ databases">
        <authorList>
            <person name="Wang Y."/>
            <person name="White M."/>
            <person name="Kvist S."/>
            <person name="Moncalvo J.-M."/>
        </authorList>
    </citation>
    <scope>NUCLEOTIDE SEQUENCE [LARGE SCALE GENOMIC DNA]</scope>
    <source>
        <strain evidence="3">COL-18-3</strain>
    </source>
</reference>
<evidence type="ECO:0000313" key="3">
    <source>
        <dbReference type="Proteomes" id="UP000188320"/>
    </source>
</evidence>
<feature type="region of interest" description="Disordered" evidence="1">
    <location>
        <begin position="1"/>
        <end position="23"/>
    </location>
</feature>
<gene>
    <name evidence="2" type="ORF">AX774_g2386</name>
</gene>
<organism evidence="2 3">
    <name type="scientific">Zancudomyces culisetae</name>
    <name type="common">Gut fungus</name>
    <name type="synonym">Smittium culisetae</name>
    <dbReference type="NCBI Taxonomy" id="1213189"/>
    <lineage>
        <taxon>Eukaryota</taxon>
        <taxon>Fungi</taxon>
        <taxon>Fungi incertae sedis</taxon>
        <taxon>Zoopagomycota</taxon>
        <taxon>Kickxellomycotina</taxon>
        <taxon>Harpellomycetes</taxon>
        <taxon>Harpellales</taxon>
        <taxon>Legeriomycetaceae</taxon>
        <taxon>Zancudomyces</taxon>
    </lineage>
</organism>
<dbReference type="EMBL" id="LSSK01000251">
    <property type="protein sequence ID" value="OMH84098.1"/>
    <property type="molecule type" value="Genomic_DNA"/>
</dbReference>
<keyword evidence="3" id="KW-1185">Reference proteome</keyword>
<evidence type="ECO:0000256" key="1">
    <source>
        <dbReference type="SAM" id="MobiDB-lite"/>
    </source>
</evidence>